<dbReference type="EMBL" id="CM001887">
    <property type="protein sequence ID" value="EOY33132.1"/>
    <property type="molecule type" value="Genomic_DNA"/>
</dbReference>
<name>A0A061GVE8_THECC</name>
<gene>
    <name evidence="3" type="ORF">TCM_041114</name>
</gene>
<dbReference type="PANTHER" id="PTHR15574">
    <property type="entry name" value="WD REPEAT DOMAIN-CONTAINING FAMILY"/>
    <property type="match status" value="1"/>
</dbReference>
<sequence length="314" mass="35754">MGRFLCEWVLHQNSLAKNRPMPRWNAYPDLINESFDLRSSSATKLFHCFSFEETNRQAQPLKSRRCQLDALNISDTPVNVFCPRHLVGSIDFHITGLTYYSTSELLVSNSDELIYLFQKNMELGLSPLSLNSEARQEPHVNVGHGNSQTVQGVSFFGPNDEYVMSASDCGPIFIWKKKDAKLVRLMVGDPHIVNNLEPHPCMPFLATCGLDKNVKLWAPMASDAPALPNKLEKIMEFNRQRQADQPRVSSDVFLMHVSREQRRQTFAFFERRYGRADLDSDEDGGEDYNNSLLLNDTAFYEDDSSKNSGECKIS</sequence>
<dbReference type="HOGENOM" id="CLU_012381_5_0_1"/>
<dbReference type="SUPFAM" id="SSF50978">
    <property type="entry name" value="WD40 repeat-like"/>
    <property type="match status" value="1"/>
</dbReference>
<evidence type="ECO:0000313" key="3">
    <source>
        <dbReference type="EMBL" id="EOY33132.1"/>
    </source>
</evidence>
<organism evidence="3 4">
    <name type="scientific">Theobroma cacao</name>
    <name type="common">Cacao</name>
    <name type="synonym">Cocoa</name>
    <dbReference type="NCBI Taxonomy" id="3641"/>
    <lineage>
        <taxon>Eukaryota</taxon>
        <taxon>Viridiplantae</taxon>
        <taxon>Streptophyta</taxon>
        <taxon>Embryophyta</taxon>
        <taxon>Tracheophyta</taxon>
        <taxon>Spermatophyta</taxon>
        <taxon>Magnoliopsida</taxon>
        <taxon>eudicotyledons</taxon>
        <taxon>Gunneridae</taxon>
        <taxon>Pentapetalae</taxon>
        <taxon>rosids</taxon>
        <taxon>malvids</taxon>
        <taxon>Malvales</taxon>
        <taxon>Malvaceae</taxon>
        <taxon>Byttnerioideae</taxon>
        <taxon>Theobroma</taxon>
    </lineage>
</organism>
<evidence type="ECO:0000313" key="4">
    <source>
        <dbReference type="Proteomes" id="UP000026915"/>
    </source>
</evidence>
<keyword evidence="2" id="KW-0677">Repeat</keyword>
<keyword evidence="4" id="KW-1185">Reference proteome</keyword>
<dbReference type="Proteomes" id="UP000026915">
    <property type="component" value="Chromosome 9"/>
</dbReference>
<dbReference type="PANTHER" id="PTHR15574:SF65">
    <property type="entry name" value="TRANSDUCIN_WD40 REPEAT-LIKE SUPERFAMILY PROTEIN"/>
    <property type="match status" value="1"/>
</dbReference>
<evidence type="ECO:0000256" key="2">
    <source>
        <dbReference type="ARBA" id="ARBA00022737"/>
    </source>
</evidence>
<dbReference type="InParanoid" id="A0A061GVE8"/>
<keyword evidence="1" id="KW-0853">WD repeat</keyword>
<reference evidence="3 4" key="1">
    <citation type="journal article" date="2013" name="Genome Biol.">
        <title>The genome sequence of the most widely cultivated cacao type and its use to identify candidate genes regulating pod color.</title>
        <authorList>
            <person name="Motamayor J.C."/>
            <person name="Mockaitis K."/>
            <person name="Schmutz J."/>
            <person name="Haiminen N."/>
            <person name="Iii D.L."/>
            <person name="Cornejo O."/>
            <person name="Findley S.D."/>
            <person name="Zheng P."/>
            <person name="Utro F."/>
            <person name="Royaert S."/>
            <person name="Saski C."/>
            <person name="Jenkins J."/>
            <person name="Podicheti R."/>
            <person name="Zhao M."/>
            <person name="Scheffler B.E."/>
            <person name="Stack J.C."/>
            <person name="Feltus F.A."/>
            <person name="Mustiga G.M."/>
            <person name="Amores F."/>
            <person name="Phillips W."/>
            <person name="Marelli J.P."/>
            <person name="May G.D."/>
            <person name="Shapiro H."/>
            <person name="Ma J."/>
            <person name="Bustamante C.D."/>
            <person name="Schnell R.J."/>
            <person name="Main D."/>
            <person name="Gilbert D."/>
            <person name="Parida L."/>
            <person name="Kuhn D.N."/>
        </authorList>
    </citation>
    <scope>NUCLEOTIDE SEQUENCE [LARGE SCALE GENOMIC DNA]</scope>
    <source>
        <strain evidence="4">cv. Matina 1-6</strain>
    </source>
</reference>
<proteinExistence type="predicted"/>
<dbReference type="OMA" id="GRFLCEW"/>
<dbReference type="eggNOG" id="KOG1334">
    <property type="taxonomic scope" value="Eukaryota"/>
</dbReference>
<dbReference type="Gramene" id="EOY33132">
    <property type="protein sequence ID" value="EOY33132"/>
    <property type="gene ID" value="TCM_041114"/>
</dbReference>
<dbReference type="SMART" id="SM00320">
    <property type="entry name" value="WD40"/>
    <property type="match status" value="3"/>
</dbReference>
<dbReference type="InterPro" id="IPR015943">
    <property type="entry name" value="WD40/YVTN_repeat-like_dom_sf"/>
</dbReference>
<accession>A0A061GVE8</accession>
<dbReference type="Gene3D" id="2.130.10.10">
    <property type="entry name" value="YVTN repeat-like/Quinoprotein amine dehydrogenase"/>
    <property type="match status" value="1"/>
</dbReference>
<dbReference type="AlphaFoldDB" id="A0A061GVE8"/>
<dbReference type="STRING" id="3641.A0A061GVE8"/>
<protein>
    <submittedName>
        <fullName evidence="3">WD domain containing protein, putative</fullName>
    </submittedName>
</protein>
<dbReference type="Pfam" id="PF00400">
    <property type="entry name" value="WD40"/>
    <property type="match status" value="1"/>
</dbReference>
<dbReference type="InterPro" id="IPR036322">
    <property type="entry name" value="WD40_repeat_dom_sf"/>
</dbReference>
<evidence type="ECO:0000256" key="1">
    <source>
        <dbReference type="ARBA" id="ARBA00022574"/>
    </source>
</evidence>
<dbReference type="InterPro" id="IPR045151">
    <property type="entry name" value="DCAF8"/>
</dbReference>
<dbReference type="InterPro" id="IPR001680">
    <property type="entry name" value="WD40_rpt"/>
</dbReference>